<comment type="caution">
    <text evidence="2">The sequence shown here is derived from an EMBL/GenBank/DDBJ whole genome shotgun (WGS) entry which is preliminary data.</text>
</comment>
<keyword evidence="1" id="KW-0732">Signal</keyword>
<protein>
    <submittedName>
        <fullName evidence="2">Uncharacterized protein</fullName>
    </submittedName>
</protein>
<evidence type="ECO:0000313" key="3">
    <source>
        <dbReference type="Proteomes" id="UP000664203"/>
    </source>
</evidence>
<dbReference type="AlphaFoldDB" id="A0A8H3G1H2"/>
<evidence type="ECO:0000313" key="2">
    <source>
        <dbReference type="EMBL" id="CAF9934938.1"/>
    </source>
</evidence>
<feature type="signal peptide" evidence="1">
    <location>
        <begin position="1"/>
        <end position="25"/>
    </location>
</feature>
<dbReference type="OrthoDB" id="5322296at2759"/>
<accession>A0A8H3G1H2</accession>
<evidence type="ECO:0000256" key="1">
    <source>
        <dbReference type="SAM" id="SignalP"/>
    </source>
</evidence>
<dbReference type="Proteomes" id="UP000664203">
    <property type="component" value="Unassembled WGS sequence"/>
</dbReference>
<organism evidence="2 3">
    <name type="scientific">Alectoria fallacina</name>
    <dbReference type="NCBI Taxonomy" id="1903189"/>
    <lineage>
        <taxon>Eukaryota</taxon>
        <taxon>Fungi</taxon>
        <taxon>Dikarya</taxon>
        <taxon>Ascomycota</taxon>
        <taxon>Pezizomycotina</taxon>
        <taxon>Lecanoromycetes</taxon>
        <taxon>OSLEUM clade</taxon>
        <taxon>Lecanoromycetidae</taxon>
        <taxon>Lecanorales</taxon>
        <taxon>Lecanorineae</taxon>
        <taxon>Parmeliaceae</taxon>
        <taxon>Alectoria</taxon>
    </lineage>
</organism>
<proteinExistence type="predicted"/>
<gene>
    <name evidence="2" type="ORF">ALECFALPRED_006187</name>
</gene>
<name>A0A8H3G1H2_9LECA</name>
<dbReference type="EMBL" id="CAJPDR010000396">
    <property type="protein sequence ID" value="CAF9934938.1"/>
    <property type="molecule type" value="Genomic_DNA"/>
</dbReference>
<feature type="chain" id="PRO_5034088988" evidence="1">
    <location>
        <begin position="26"/>
        <end position="387"/>
    </location>
</feature>
<sequence length="387" mass="42409">MSLPGARAAALLLLSLYGFSPFAASLQSNISNLLNASSSHGVSLPILGNPSNNDKYGDCFNPATPRRGLYPAKEQDCLNAAEELYNLRDPFQPITFARGNNVGFRLPKVVRSGTCVISIDVLRDSDKDFFEPWLVFTTARDIAHRCTQGAFRFGGRNVTGPKEVVDVLVCGRVWPLEDGAVEPTISESATVVARERLASDDSNSLNETLLGLTGPSVTKTTSLDESLSLYAPELGGALECFDPPLPRERAWPINMTDCNVATVAIFGDRERDQKYTFSRDPVSTKFYYPLPATFRYRSCVVHLDMNQNSDQDTVRLSIVEATAWILAHKCSGEERSVDQYGGRGTVGVGAKDLINVWVYGRWWPPPVGTTNVTSLFFDQPAPLIGSE</sequence>
<keyword evidence="3" id="KW-1185">Reference proteome</keyword>
<reference evidence="2" key="1">
    <citation type="submission" date="2021-03" db="EMBL/GenBank/DDBJ databases">
        <authorList>
            <person name="Tagirdzhanova G."/>
        </authorList>
    </citation>
    <scope>NUCLEOTIDE SEQUENCE</scope>
</reference>